<evidence type="ECO:0000259" key="23">
    <source>
        <dbReference type="PROSITE" id="PS50081"/>
    </source>
</evidence>
<evidence type="ECO:0000256" key="11">
    <source>
        <dbReference type="ARBA" id="ARBA00022771"/>
    </source>
</evidence>
<evidence type="ECO:0000256" key="14">
    <source>
        <dbReference type="ARBA" id="ARBA00022840"/>
    </source>
</evidence>
<evidence type="ECO:0000256" key="8">
    <source>
        <dbReference type="ARBA" id="ARBA00022679"/>
    </source>
</evidence>
<keyword evidence="5" id="KW-0963">Cytoplasm</keyword>
<keyword evidence="13" id="KW-0862">Zinc</keyword>
<evidence type="ECO:0000256" key="20">
    <source>
        <dbReference type="SAM" id="SignalP"/>
    </source>
</evidence>
<dbReference type="GO" id="GO:0005856">
    <property type="term" value="C:cytoskeleton"/>
    <property type="evidence" value="ECO:0007669"/>
    <property type="project" value="TreeGrafter"/>
</dbReference>
<keyword evidence="6" id="KW-0723">Serine/threonine-protein kinase</keyword>
<evidence type="ECO:0000256" key="2">
    <source>
        <dbReference type="ARBA" id="ARBA00004496"/>
    </source>
</evidence>
<dbReference type="FunFam" id="3.30.60.20:FF:000005">
    <property type="entry name" value="Non-specific serine/threonine protein kinase"/>
    <property type="match status" value="1"/>
</dbReference>
<dbReference type="SUPFAM" id="SSF50729">
    <property type="entry name" value="PH domain-like"/>
    <property type="match status" value="1"/>
</dbReference>
<dbReference type="SUPFAM" id="SSF56112">
    <property type="entry name" value="Protein kinase-like (PK-like)"/>
    <property type="match status" value="1"/>
</dbReference>
<evidence type="ECO:0000256" key="9">
    <source>
        <dbReference type="ARBA" id="ARBA00022723"/>
    </source>
</evidence>
<feature type="domain" description="PH" evidence="21">
    <location>
        <begin position="882"/>
        <end position="1001"/>
    </location>
</feature>
<evidence type="ECO:0000256" key="10">
    <source>
        <dbReference type="ARBA" id="ARBA00022741"/>
    </source>
</evidence>
<dbReference type="InterPro" id="IPR014930">
    <property type="entry name" value="Myotonic_dystrophy_kinase_coil"/>
</dbReference>
<feature type="region of interest" description="Disordered" evidence="19">
    <location>
        <begin position="347"/>
        <end position="372"/>
    </location>
</feature>
<dbReference type="Pfam" id="PF00780">
    <property type="entry name" value="CNH"/>
    <property type="match status" value="1"/>
</dbReference>
<feature type="compositionally biased region" description="Gly residues" evidence="19">
    <location>
        <begin position="352"/>
        <end position="364"/>
    </location>
</feature>
<evidence type="ECO:0000259" key="21">
    <source>
        <dbReference type="PROSITE" id="PS50003"/>
    </source>
</evidence>
<reference evidence="27" key="1">
    <citation type="submission" date="2018-06" db="EMBL/GenBank/DDBJ databases">
        <title>Genome assembly of Danube salmon.</title>
        <authorList>
            <person name="Macqueen D.J."/>
            <person name="Gundappa M.K."/>
        </authorList>
    </citation>
    <scope>NUCLEOTIDE SEQUENCE [LARGE SCALE GENOMIC DNA]</scope>
</reference>
<dbReference type="GO" id="GO:0008270">
    <property type="term" value="F:zinc ion binding"/>
    <property type="evidence" value="ECO:0007669"/>
    <property type="project" value="UniProtKB-KW"/>
</dbReference>
<feature type="compositionally biased region" description="Basic and acidic residues" evidence="19">
    <location>
        <begin position="388"/>
        <end position="400"/>
    </location>
</feature>
<dbReference type="GO" id="GO:0005737">
    <property type="term" value="C:cytoplasm"/>
    <property type="evidence" value="ECO:0007669"/>
    <property type="project" value="UniProtKB-SubCell"/>
</dbReference>
<dbReference type="InterPro" id="IPR000961">
    <property type="entry name" value="AGC-kinase_C"/>
</dbReference>
<evidence type="ECO:0000259" key="22">
    <source>
        <dbReference type="PROSITE" id="PS50011"/>
    </source>
</evidence>
<dbReference type="SMART" id="SM00036">
    <property type="entry name" value="CNH"/>
    <property type="match status" value="1"/>
</dbReference>
<keyword evidence="12" id="KW-0418">Kinase</keyword>
<organism evidence="26 27">
    <name type="scientific">Hucho hucho</name>
    <name type="common">huchen</name>
    <dbReference type="NCBI Taxonomy" id="62062"/>
    <lineage>
        <taxon>Eukaryota</taxon>
        <taxon>Metazoa</taxon>
        <taxon>Chordata</taxon>
        <taxon>Craniata</taxon>
        <taxon>Vertebrata</taxon>
        <taxon>Euteleostomi</taxon>
        <taxon>Actinopterygii</taxon>
        <taxon>Neopterygii</taxon>
        <taxon>Teleostei</taxon>
        <taxon>Protacanthopterygii</taxon>
        <taxon>Salmoniformes</taxon>
        <taxon>Salmonidae</taxon>
        <taxon>Salmoninae</taxon>
        <taxon>Hucho</taxon>
    </lineage>
</organism>
<feature type="signal peptide" evidence="20">
    <location>
        <begin position="1"/>
        <end position="19"/>
    </location>
</feature>
<evidence type="ECO:0000256" key="12">
    <source>
        <dbReference type="ARBA" id="ARBA00022777"/>
    </source>
</evidence>
<evidence type="ECO:0000256" key="15">
    <source>
        <dbReference type="ARBA" id="ARBA00023054"/>
    </source>
</evidence>
<dbReference type="Pfam" id="PF25346">
    <property type="entry name" value="PH_MRCK"/>
    <property type="match status" value="1"/>
</dbReference>
<evidence type="ECO:0000256" key="1">
    <source>
        <dbReference type="ARBA" id="ARBA00001946"/>
    </source>
</evidence>
<dbReference type="Proteomes" id="UP000314982">
    <property type="component" value="Unassembled WGS sequence"/>
</dbReference>
<dbReference type="Gene3D" id="1.10.510.10">
    <property type="entry name" value="Transferase(Phosphotransferase) domain 1"/>
    <property type="match status" value="1"/>
</dbReference>
<dbReference type="InterPro" id="IPR017892">
    <property type="entry name" value="Pkinase_C"/>
</dbReference>
<dbReference type="InterPro" id="IPR050839">
    <property type="entry name" value="Rho-assoc_Ser/Thr_Kinase"/>
</dbReference>
<evidence type="ECO:0000313" key="27">
    <source>
        <dbReference type="Proteomes" id="UP000314982"/>
    </source>
</evidence>
<dbReference type="SMART" id="SM00233">
    <property type="entry name" value="PH"/>
    <property type="match status" value="1"/>
</dbReference>
<evidence type="ECO:0000259" key="24">
    <source>
        <dbReference type="PROSITE" id="PS50219"/>
    </source>
</evidence>
<keyword evidence="9" id="KW-0479">Metal-binding</keyword>
<evidence type="ECO:0000259" key="25">
    <source>
        <dbReference type="PROSITE" id="PS51285"/>
    </source>
</evidence>
<reference evidence="26" key="3">
    <citation type="submission" date="2025-09" db="UniProtKB">
        <authorList>
            <consortium name="Ensembl"/>
        </authorList>
    </citation>
    <scope>IDENTIFICATION</scope>
</reference>
<comment type="catalytic activity">
    <reaction evidence="16">
        <text>L-threonyl-[protein] + ATP = O-phospho-L-threonyl-[protein] + ADP + H(+)</text>
        <dbReference type="Rhea" id="RHEA:46608"/>
        <dbReference type="Rhea" id="RHEA-COMP:11060"/>
        <dbReference type="Rhea" id="RHEA-COMP:11605"/>
        <dbReference type="ChEBI" id="CHEBI:15378"/>
        <dbReference type="ChEBI" id="CHEBI:30013"/>
        <dbReference type="ChEBI" id="CHEBI:30616"/>
        <dbReference type="ChEBI" id="CHEBI:61977"/>
        <dbReference type="ChEBI" id="CHEBI:456216"/>
        <dbReference type="EC" id="2.7.11.1"/>
    </reaction>
</comment>
<keyword evidence="10" id="KW-0547">Nucleotide-binding</keyword>
<name>A0A4W5P159_9TELE</name>
<dbReference type="Pfam" id="PF08826">
    <property type="entry name" value="DMPK_coil"/>
    <property type="match status" value="1"/>
</dbReference>
<comment type="subcellular location">
    <subcellularLocation>
        <location evidence="2">Cytoplasm</location>
    </subcellularLocation>
</comment>
<dbReference type="Pfam" id="PF00069">
    <property type="entry name" value="Pkinase"/>
    <property type="match status" value="1"/>
</dbReference>
<dbReference type="SMART" id="SM00220">
    <property type="entry name" value="S_TKc"/>
    <property type="match status" value="1"/>
</dbReference>
<proteinExistence type="inferred from homology"/>
<evidence type="ECO:0000256" key="13">
    <source>
        <dbReference type="ARBA" id="ARBA00022833"/>
    </source>
</evidence>
<evidence type="ECO:0000256" key="18">
    <source>
        <dbReference type="SAM" id="Coils"/>
    </source>
</evidence>
<dbReference type="SMART" id="SM00133">
    <property type="entry name" value="S_TK_X"/>
    <property type="match status" value="1"/>
</dbReference>
<feature type="domain" description="Phorbol-ester/DAG-type" evidence="23">
    <location>
        <begin position="812"/>
        <end position="862"/>
    </location>
</feature>
<dbReference type="PROSITE" id="PS51285">
    <property type="entry name" value="AGC_KINASE_CTER"/>
    <property type="match status" value="1"/>
</dbReference>
<evidence type="ECO:0000256" key="19">
    <source>
        <dbReference type="SAM" id="MobiDB-lite"/>
    </source>
</evidence>
<dbReference type="InterPro" id="IPR057529">
    <property type="entry name" value="MRCK/ROCK_PH"/>
</dbReference>
<evidence type="ECO:0000256" key="5">
    <source>
        <dbReference type="ARBA" id="ARBA00022490"/>
    </source>
</evidence>
<dbReference type="Pfam" id="PF00433">
    <property type="entry name" value="Pkinase_C"/>
    <property type="match status" value="1"/>
</dbReference>
<comment type="catalytic activity">
    <reaction evidence="17">
        <text>L-seryl-[protein] + ATP = O-phospho-L-seryl-[protein] + ADP + H(+)</text>
        <dbReference type="Rhea" id="RHEA:17989"/>
        <dbReference type="Rhea" id="RHEA-COMP:9863"/>
        <dbReference type="Rhea" id="RHEA-COMP:11604"/>
        <dbReference type="ChEBI" id="CHEBI:15378"/>
        <dbReference type="ChEBI" id="CHEBI:29999"/>
        <dbReference type="ChEBI" id="CHEBI:30616"/>
        <dbReference type="ChEBI" id="CHEBI:83421"/>
        <dbReference type="ChEBI" id="CHEBI:456216"/>
        <dbReference type="EC" id="2.7.11.1"/>
    </reaction>
</comment>
<dbReference type="GeneTree" id="ENSGT01030000234517"/>
<dbReference type="GO" id="GO:0031032">
    <property type="term" value="P:actomyosin structure organization"/>
    <property type="evidence" value="ECO:0007669"/>
    <property type="project" value="TreeGrafter"/>
</dbReference>
<dbReference type="Gene3D" id="3.30.200.20">
    <property type="entry name" value="Phosphorylase Kinase, domain 1"/>
    <property type="match status" value="1"/>
</dbReference>
<keyword evidence="8" id="KW-0808">Transferase</keyword>
<reference evidence="26" key="2">
    <citation type="submission" date="2025-08" db="UniProtKB">
        <authorList>
            <consortium name="Ensembl"/>
        </authorList>
    </citation>
    <scope>IDENTIFICATION</scope>
</reference>
<dbReference type="SUPFAM" id="SSF57889">
    <property type="entry name" value="Cysteine-rich domain"/>
    <property type="match status" value="1"/>
</dbReference>
<dbReference type="InterPro" id="IPR011009">
    <property type="entry name" value="Kinase-like_dom_sf"/>
</dbReference>
<feature type="domain" description="Protein kinase" evidence="22">
    <location>
        <begin position="1"/>
        <end position="273"/>
    </location>
</feature>
<dbReference type="PROSITE" id="PS50219">
    <property type="entry name" value="CNH"/>
    <property type="match status" value="1"/>
</dbReference>
<dbReference type="FunFam" id="1.10.510.10:FF:000014">
    <property type="entry name" value="Non-specific serine/threonine protein kinase"/>
    <property type="match status" value="1"/>
</dbReference>
<dbReference type="PROSITE" id="PS00108">
    <property type="entry name" value="PROTEIN_KINASE_ST"/>
    <property type="match status" value="1"/>
</dbReference>
<dbReference type="EC" id="2.7.11.1" evidence="4"/>
<sequence length="1307" mass="146982">SPQASVLVFPLTLYNRLFALPLSSVPPCLKYLGFNILDLRNTERVYAMKILNKWEMLKRAEVRIISSVLVSSDQRILFLMYLVMDYYVGGDLLTLLSKFEDRLPEDMSKFYVAEMVLAIHSIHQQHYVHRDIKPDNVLLDMNGHIRLADFGSCLKMMQDGTVQSSVAVGTPDYISPEILQAMEDGMGKYGPECDWWSLGVCMYEMLYGETPFYAESLVETYGKIMNHEERFQFPSNISDVSEDAKDLISHLICGRERRLGQNGIGDFKDHPFFAGMDWDHIRSTEAPYIPDVSSPSDTSNFDVDDDILKNPDITPPVTHTGFTGQHLPFVGFTYTTDSCFSDRGSVNRAGLSDGGSQEGGGGEGGPRDQEGELEVEAFERRIRRLEQEKQELSRKLQGEKAKRKTHTDRMRRRTHQRGQEKHSHSIPSLFRPLSDSDKLEHQLEEAVTLRQDYESSSSKLKTLDKQVKALRLEKEEIHKVTSLFSSPPDLQTHPTTPGSFSLVHTMCLLLDKFSARGSGSSSPELLQELSKVKSELDKKVLFYEEELVRREASHTSELKGLRKELHDSEGQQLSLNKELLVLKDKLEKAKKERQTEMDEAVGALKDKYERERSMLTEDNCKLTAETDRLCTFVDKLTAQNRQLEDELQDLASKKESVAHWEAQIAEIIQWVSDEKDARGYLQALASKMTEELESLRSSSLGSRPLDPLWKVRRSQKLDMSARLELQSALDAEIRAKQLVQEELRKFKAANISFESKLKDSESRSREMAEQLESMKKDLESRSHSSLMLGYVFCVLISLSLCVSACVCPQPKAHQLSIKTFSSPTQCTHCTSLMVGLIRQGCACEVCSFICHVSCKDNAPLVCPIPPEQAKRPLGIDVQRGIGTAYKGFVRIPKPTGVRKGWQRAYAVVCDCKLFLYEVPEGKSTQPGVVTTQVLDLRDEEFSVSSVLASDVIHATRKDVPCIFRVTSSLLSSPVCAVSLLVLAESEAEKWKWVGILEGLQSILAKNRLRNCVVHTLHEAYDSSLPAIKTMLSAAIVDRERIALGTEEGLFVVEVTRDVIVRAADCKKVHQIELIPKEKMVVLLCGRNRHVHLHPWGALEGAESAFDIKLTETKGCQALTTGVLRPGGPACLLAAIKRQVLCYEITRTKPHHRKLWEVQAPGVAQWLGMVRERLCMGYPSGFALLALQGESSPVSLVSPGDPSLSFLAQQPLDALHALEVGTAELLLCFSQLGIYVDPTGRRSRAQELMWPATPSSYLTVYSEYGVDVFDIHTTEWVQTISLRKVRAAFHEGFLRLETIETWIVYVCH</sequence>
<evidence type="ECO:0000256" key="16">
    <source>
        <dbReference type="ARBA" id="ARBA00047899"/>
    </source>
</evidence>
<dbReference type="PROSITE" id="PS50003">
    <property type="entry name" value="PH_DOMAIN"/>
    <property type="match status" value="1"/>
</dbReference>
<dbReference type="Gene3D" id="3.30.60.20">
    <property type="match status" value="1"/>
</dbReference>
<dbReference type="Ensembl" id="ENSHHUT00000056748.1">
    <property type="protein sequence ID" value="ENSHHUP00000054849.1"/>
    <property type="gene ID" value="ENSHHUG00000031201.1"/>
</dbReference>
<dbReference type="FunFam" id="2.30.29.30:FF:000140">
    <property type="entry name" value="CDC42 binding protein kinase beta"/>
    <property type="match status" value="1"/>
</dbReference>
<feature type="region of interest" description="Disordered" evidence="19">
    <location>
        <begin position="388"/>
        <end position="434"/>
    </location>
</feature>
<keyword evidence="7" id="KW-0597">Phosphoprotein</keyword>
<dbReference type="GO" id="GO:0004674">
    <property type="term" value="F:protein serine/threonine kinase activity"/>
    <property type="evidence" value="ECO:0007669"/>
    <property type="project" value="UniProtKB-KW"/>
</dbReference>
<dbReference type="SMART" id="SM00109">
    <property type="entry name" value="C1"/>
    <property type="match status" value="1"/>
</dbReference>
<dbReference type="InterPro" id="IPR000719">
    <property type="entry name" value="Prot_kinase_dom"/>
</dbReference>
<dbReference type="PANTHER" id="PTHR22988:SF34">
    <property type="entry name" value="SERINE_THREONINE-PROTEIN KINASE MRCK BETA"/>
    <property type="match status" value="1"/>
</dbReference>
<feature type="chain" id="PRO_5021272512" description="non-specific serine/threonine protein kinase" evidence="20">
    <location>
        <begin position="20"/>
        <end position="1307"/>
    </location>
</feature>
<evidence type="ECO:0000256" key="4">
    <source>
        <dbReference type="ARBA" id="ARBA00012513"/>
    </source>
</evidence>
<feature type="domain" description="AGC-kinase C-terminal" evidence="25">
    <location>
        <begin position="274"/>
        <end position="344"/>
    </location>
</feature>
<dbReference type="InterPro" id="IPR001849">
    <property type="entry name" value="PH_domain"/>
</dbReference>
<dbReference type="InterPro" id="IPR002219">
    <property type="entry name" value="PKC_DAG/PE"/>
</dbReference>
<feature type="coiled-coil region" evidence="18">
    <location>
        <begin position="572"/>
        <end position="599"/>
    </location>
</feature>
<evidence type="ECO:0000256" key="6">
    <source>
        <dbReference type="ARBA" id="ARBA00022527"/>
    </source>
</evidence>
<dbReference type="PROSITE" id="PS50081">
    <property type="entry name" value="ZF_DAG_PE_2"/>
    <property type="match status" value="1"/>
</dbReference>
<feature type="coiled-coil region" evidence="18">
    <location>
        <begin position="436"/>
        <end position="480"/>
    </location>
</feature>
<keyword evidence="11" id="KW-0863">Zinc-finger</keyword>
<keyword evidence="14" id="KW-0067">ATP-binding</keyword>
<dbReference type="InterPro" id="IPR046349">
    <property type="entry name" value="C1-like_sf"/>
</dbReference>
<dbReference type="InterPro" id="IPR011993">
    <property type="entry name" value="PH-like_dom_sf"/>
</dbReference>
<dbReference type="PROSITE" id="PS00479">
    <property type="entry name" value="ZF_DAG_PE_1"/>
    <property type="match status" value="1"/>
</dbReference>
<keyword evidence="27" id="KW-1185">Reference proteome</keyword>
<keyword evidence="15 18" id="KW-0175">Coiled coil</keyword>
<dbReference type="Gene3D" id="1.20.5.340">
    <property type="match status" value="1"/>
</dbReference>
<dbReference type="Pfam" id="PF00130">
    <property type="entry name" value="C1_1"/>
    <property type="match status" value="1"/>
</dbReference>
<evidence type="ECO:0000256" key="7">
    <source>
        <dbReference type="ARBA" id="ARBA00022553"/>
    </source>
</evidence>
<dbReference type="InterPro" id="IPR008271">
    <property type="entry name" value="Ser/Thr_kinase_AS"/>
</dbReference>
<evidence type="ECO:0000313" key="26">
    <source>
        <dbReference type="Ensembl" id="ENSHHUP00000054849.1"/>
    </source>
</evidence>
<keyword evidence="20" id="KW-0732">Signal</keyword>
<feature type="domain" description="CNH" evidence="24">
    <location>
        <begin position="1027"/>
        <end position="1302"/>
    </location>
</feature>
<dbReference type="CDD" id="cd01243">
    <property type="entry name" value="PH_MRCK"/>
    <property type="match status" value="1"/>
</dbReference>
<evidence type="ECO:0000256" key="17">
    <source>
        <dbReference type="ARBA" id="ARBA00048679"/>
    </source>
</evidence>
<evidence type="ECO:0000256" key="3">
    <source>
        <dbReference type="ARBA" id="ARBA00005719"/>
    </source>
</evidence>
<comment type="cofactor">
    <cofactor evidence="1">
        <name>Mg(2+)</name>
        <dbReference type="ChEBI" id="CHEBI:18420"/>
    </cofactor>
</comment>
<dbReference type="GO" id="GO:0005524">
    <property type="term" value="F:ATP binding"/>
    <property type="evidence" value="ECO:0007669"/>
    <property type="project" value="UniProtKB-KW"/>
</dbReference>
<dbReference type="PROSITE" id="PS50011">
    <property type="entry name" value="PROTEIN_KINASE_DOM"/>
    <property type="match status" value="1"/>
</dbReference>
<dbReference type="Gene3D" id="2.30.29.30">
    <property type="entry name" value="Pleckstrin-homology domain (PH domain)/Phosphotyrosine-binding domain (PTB)"/>
    <property type="match status" value="1"/>
</dbReference>
<dbReference type="PANTHER" id="PTHR22988">
    <property type="entry name" value="MYOTONIC DYSTROPHY S/T KINASE-RELATED"/>
    <property type="match status" value="1"/>
</dbReference>
<feature type="compositionally biased region" description="Basic residues" evidence="19">
    <location>
        <begin position="401"/>
        <end position="416"/>
    </location>
</feature>
<comment type="similarity">
    <text evidence="3">Belongs to the protein kinase superfamily. AGC Ser/Thr protein kinase family. DMPK subfamily.</text>
</comment>
<protein>
    <recommendedName>
        <fullName evidence="4">non-specific serine/threonine protein kinase</fullName>
        <ecNumber evidence="4">2.7.11.1</ecNumber>
    </recommendedName>
</protein>
<dbReference type="InterPro" id="IPR001180">
    <property type="entry name" value="CNH_dom"/>
</dbReference>
<accession>A0A4W5P159</accession>